<organism evidence="6 7">
    <name type="scientific">Actinomadura madurae</name>
    <dbReference type="NCBI Taxonomy" id="1993"/>
    <lineage>
        <taxon>Bacteria</taxon>
        <taxon>Bacillati</taxon>
        <taxon>Actinomycetota</taxon>
        <taxon>Actinomycetes</taxon>
        <taxon>Streptosporangiales</taxon>
        <taxon>Thermomonosporaceae</taxon>
        <taxon>Actinomadura</taxon>
    </lineage>
</organism>
<evidence type="ECO:0000313" key="6">
    <source>
        <dbReference type="EMBL" id="SFP69616.1"/>
    </source>
</evidence>
<gene>
    <name evidence="6" type="ORF">SAMN04489713_116159</name>
</gene>
<dbReference type="GO" id="GO:0016709">
    <property type="term" value="F:oxidoreductase activity, acting on paired donors, with incorporation or reduction of molecular oxygen, NAD(P)H as one donor, and incorporation of one atom of oxygen"/>
    <property type="evidence" value="ECO:0007669"/>
    <property type="project" value="UniProtKB-ARBA"/>
</dbReference>
<accession>A0A1I5SGY9</accession>
<dbReference type="eggNOG" id="COG0654">
    <property type="taxonomic scope" value="Bacteria"/>
</dbReference>
<dbReference type="STRING" id="1993.SAMN04489713_116159"/>
<proteinExistence type="predicted"/>
<dbReference type="InParanoid" id="A0A1I5SGY9"/>
<dbReference type="EMBL" id="FOVH01000016">
    <property type="protein sequence ID" value="SFP69616.1"/>
    <property type="molecule type" value="Genomic_DNA"/>
</dbReference>
<dbReference type="Pfam" id="PF21274">
    <property type="entry name" value="Rng_hyd_C"/>
    <property type="match status" value="1"/>
</dbReference>
<feature type="domain" description="FAD-binding" evidence="5">
    <location>
        <begin position="22"/>
        <end position="381"/>
    </location>
</feature>
<dbReference type="InterPro" id="IPR036188">
    <property type="entry name" value="FAD/NAD-bd_sf"/>
</dbReference>
<dbReference type="PANTHER" id="PTHR43004">
    <property type="entry name" value="TRK SYSTEM POTASSIUM UPTAKE PROTEIN"/>
    <property type="match status" value="1"/>
</dbReference>
<dbReference type="Gene3D" id="3.40.30.120">
    <property type="match status" value="1"/>
</dbReference>
<dbReference type="NCBIfam" id="NF004780">
    <property type="entry name" value="PRK06126.1"/>
    <property type="match status" value="1"/>
</dbReference>
<name>A0A1I5SGY9_9ACTN</name>
<sequence>MGYKQPPQWTGLGDHQREGDEWPVVIAGAGPVGTCLALELGRRGVPTLVLETEPGTTANPRCNTTNARSMEYFRRMGIADRIRRAGLPLDHATDVVYCTAILGDELTRFEFSTSGQVLSGKAHEFADWPTPEPQHRVSQIYLEPILHEELARLPSVQVRRGAEVVDAVRHGDRVTVRYRDTATGEESEVLARYLVGCDGGTSVVRRSIGSVLEGDGKAAEERLSVYFRSAELGREMARRRPGWMYWWYGERLRGSFVQLNGTDLFLCHARVPEHMTPDELDEDEVLVTAIGRPVEHEKIQVVRWTPRRLVADRFRAGRVLLAGDAAHLWLPLGGFGMNTGIADAVGLGWRLAAILDGWADERVLDDYEAERRSVGEATSQAALKIDRDMKQIGRDPEFHADSNRGRTLREEAGRLIEQKDRQQWYSQGVQFGSRYIGSLGIAARPGGSNGTAIEDIGTYVPSADPGARFPHAWLPDGTSIFDRLGPEFTLVVVDAPDLAAQVTPLLDLAHAHGIPMTLLEVSGPEFLDVYRYRLILVRPDLHVAWSDDEPPARPGDLLASLLGRHDTARQPTPQP</sequence>
<evidence type="ECO:0000256" key="3">
    <source>
        <dbReference type="ARBA" id="ARBA00022827"/>
    </source>
</evidence>
<dbReference type="InterPro" id="IPR002938">
    <property type="entry name" value="FAD-bd"/>
</dbReference>
<dbReference type="SUPFAM" id="SSF51905">
    <property type="entry name" value="FAD/NAD(P)-binding domain"/>
    <property type="match status" value="1"/>
</dbReference>
<dbReference type="Gene3D" id="3.50.50.60">
    <property type="entry name" value="FAD/NAD(P)-binding domain"/>
    <property type="match status" value="1"/>
</dbReference>
<evidence type="ECO:0000256" key="1">
    <source>
        <dbReference type="ARBA" id="ARBA00001974"/>
    </source>
</evidence>
<keyword evidence="2" id="KW-0285">Flavoprotein</keyword>
<dbReference type="PRINTS" id="PR00420">
    <property type="entry name" value="RNGMNOXGNASE"/>
</dbReference>
<dbReference type="Pfam" id="PF01494">
    <property type="entry name" value="FAD_binding_3"/>
    <property type="match status" value="1"/>
</dbReference>
<feature type="region of interest" description="Disordered" evidence="4">
    <location>
        <begin position="555"/>
        <end position="575"/>
    </location>
</feature>
<keyword evidence="3" id="KW-0274">FAD</keyword>
<reference evidence="6 7" key="1">
    <citation type="submission" date="2016-10" db="EMBL/GenBank/DDBJ databases">
        <authorList>
            <person name="de Groot N.N."/>
        </authorList>
    </citation>
    <scope>NUCLEOTIDE SEQUENCE [LARGE SCALE GENOMIC DNA]</scope>
    <source>
        <strain evidence="6 7">DSM 43067</strain>
    </source>
</reference>
<dbReference type="Gene3D" id="3.30.9.10">
    <property type="entry name" value="D-Amino Acid Oxidase, subunit A, domain 2"/>
    <property type="match status" value="1"/>
</dbReference>
<evidence type="ECO:0000259" key="5">
    <source>
        <dbReference type="Pfam" id="PF01494"/>
    </source>
</evidence>
<evidence type="ECO:0000256" key="4">
    <source>
        <dbReference type="SAM" id="MobiDB-lite"/>
    </source>
</evidence>
<protein>
    <submittedName>
        <fullName evidence="6">2-polyprenyl-6-methoxyphenol hydroxylase</fullName>
    </submittedName>
</protein>
<dbReference type="Proteomes" id="UP000183413">
    <property type="component" value="Unassembled WGS sequence"/>
</dbReference>
<dbReference type="PANTHER" id="PTHR43004:SF19">
    <property type="entry name" value="BINDING MONOOXYGENASE, PUTATIVE (JCVI)-RELATED"/>
    <property type="match status" value="1"/>
</dbReference>
<dbReference type="InterPro" id="IPR050641">
    <property type="entry name" value="RIFMO-like"/>
</dbReference>
<dbReference type="GO" id="GO:0071949">
    <property type="term" value="F:FAD binding"/>
    <property type="evidence" value="ECO:0007669"/>
    <property type="project" value="InterPro"/>
</dbReference>
<keyword evidence="7" id="KW-1185">Reference proteome</keyword>
<evidence type="ECO:0000313" key="7">
    <source>
        <dbReference type="Proteomes" id="UP000183413"/>
    </source>
</evidence>
<dbReference type="AlphaFoldDB" id="A0A1I5SGY9"/>
<evidence type="ECO:0000256" key="2">
    <source>
        <dbReference type="ARBA" id="ARBA00022630"/>
    </source>
</evidence>
<comment type="cofactor">
    <cofactor evidence="1">
        <name>FAD</name>
        <dbReference type="ChEBI" id="CHEBI:57692"/>
    </cofactor>
</comment>
<dbReference type="RefSeq" id="WP_218163847.1">
    <property type="nucleotide sequence ID" value="NZ_FOVH01000016.1"/>
</dbReference>